<dbReference type="EMBL" id="JABCKI010006872">
    <property type="protein sequence ID" value="KAG5633890.1"/>
    <property type="molecule type" value="Genomic_DNA"/>
</dbReference>
<name>A0A9P7FMV5_9AGAR</name>
<protein>
    <submittedName>
        <fullName evidence="2">Uncharacterized protein</fullName>
    </submittedName>
</protein>
<organism evidence="2 3">
    <name type="scientific">Sphagnurus paluster</name>
    <dbReference type="NCBI Taxonomy" id="117069"/>
    <lineage>
        <taxon>Eukaryota</taxon>
        <taxon>Fungi</taxon>
        <taxon>Dikarya</taxon>
        <taxon>Basidiomycota</taxon>
        <taxon>Agaricomycotina</taxon>
        <taxon>Agaricomycetes</taxon>
        <taxon>Agaricomycetidae</taxon>
        <taxon>Agaricales</taxon>
        <taxon>Tricholomatineae</taxon>
        <taxon>Lyophyllaceae</taxon>
        <taxon>Sphagnurus</taxon>
    </lineage>
</organism>
<evidence type="ECO:0000313" key="2">
    <source>
        <dbReference type="EMBL" id="KAG5633890.1"/>
    </source>
</evidence>
<feature type="compositionally biased region" description="Basic and acidic residues" evidence="1">
    <location>
        <begin position="110"/>
        <end position="127"/>
    </location>
</feature>
<dbReference type="AlphaFoldDB" id="A0A9P7FMV5"/>
<sequence>ADIVKHYGGLQVDRVYSLSDYTVSKRLNCHVFAPLDSGSQRYSSQANDSAQLPMGQSLSLNQFRRPSQVLTTVFANEIPHRENDAALQLFDDTVDQQKLVSSGTQLEDEQAGHIRHSETRHIEEIPR</sequence>
<reference evidence="2" key="2">
    <citation type="submission" date="2021-10" db="EMBL/GenBank/DDBJ databases">
        <title>Phylogenomics reveals ancestral predisposition of the termite-cultivated fungus Termitomyces towards a domesticated lifestyle.</title>
        <authorList>
            <person name="Auxier B."/>
            <person name="Grum-Grzhimaylo A."/>
            <person name="Cardenas M.E."/>
            <person name="Lodge J.D."/>
            <person name="Laessoe T."/>
            <person name="Pedersen O."/>
            <person name="Smith M.E."/>
            <person name="Kuyper T.W."/>
            <person name="Franco-Molano E.A."/>
            <person name="Baroni T.J."/>
            <person name="Aanen D.K."/>
        </authorList>
    </citation>
    <scope>NUCLEOTIDE SEQUENCE</scope>
    <source>
        <strain evidence="2">D49</strain>
    </source>
</reference>
<reference evidence="2" key="1">
    <citation type="submission" date="2021-02" db="EMBL/GenBank/DDBJ databases">
        <authorList>
            <person name="Nieuwenhuis M."/>
            <person name="Van De Peppel L.J.J."/>
        </authorList>
    </citation>
    <scope>NUCLEOTIDE SEQUENCE</scope>
    <source>
        <strain evidence="2">D49</strain>
    </source>
</reference>
<evidence type="ECO:0000256" key="1">
    <source>
        <dbReference type="SAM" id="MobiDB-lite"/>
    </source>
</evidence>
<feature type="region of interest" description="Disordered" evidence="1">
    <location>
        <begin position="102"/>
        <end position="127"/>
    </location>
</feature>
<feature type="non-terminal residue" evidence="2">
    <location>
        <position position="127"/>
    </location>
</feature>
<keyword evidence="3" id="KW-1185">Reference proteome</keyword>
<comment type="caution">
    <text evidence="2">The sequence shown here is derived from an EMBL/GenBank/DDBJ whole genome shotgun (WGS) entry which is preliminary data.</text>
</comment>
<evidence type="ECO:0000313" key="3">
    <source>
        <dbReference type="Proteomes" id="UP000717328"/>
    </source>
</evidence>
<gene>
    <name evidence="2" type="ORF">H0H81_004563</name>
</gene>
<dbReference type="Proteomes" id="UP000717328">
    <property type="component" value="Unassembled WGS sequence"/>
</dbReference>
<accession>A0A9P7FMV5</accession>
<proteinExistence type="predicted"/>